<dbReference type="GO" id="GO:0042025">
    <property type="term" value="C:host cell nucleus"/>
    <property type="evidence" value="ECO:0007669"/>
    <property type="project" value="UniProtKB-SubCell"/>
</dbReference>
<organism evidence="20">
    <name type="scientific">Human papillomavirus</name>
    <dbReference type="NCBI Taxonomy" id="10566"/>
    <lineage>
        <taxon>Viruses</taxon>
        <taxon>Monodnaviria</taxon>
        <taxon>Shotokuvirae</taxon>
        <taxon>Cossaviricota</taxon>
        <taxon>Papovaviricetes</taxon>
        <taxon>Zurhausenvirales</taxon>
        <taxon>Papillomaviridae</taxon>
    </lineage>
</organism>
<proteinExistence type="inferred from homology"/>
<evidence type="ECO:0000256" key="15">
    <source>
        <dbReference type="ARBA" id="ARBA00023258"/>
    </source>
</evidence>
<keyword evidence="14 18" id="KW-1035">Host cytoplasm</keyword>
<reference evidence="20" key="1">
    <citation type="journal article" date="2018" name="Nat. Med.">
        <title>Expanded skin virome in DOCK8-deficient patients.</title>
        <authorList>
            <consortium name="NISC Comparative Sequencing Program"/>
            <person name="Tirosh O."/>
            <person name="Conlan S."/>
            <person name="Deming C."/>
            <person name="Lee-Lin S.Q."/>
            <person name="Huang X."/>
            <person name="Su H.C."/>
            <person name="Freeman A.F."/>
            <person name="Segre J.A."/>
            <person name="Kong H.H."/>
        </authorList>
    </citation>
    <scope>NUCLEOTIDE SEQUENCE</scope>
    <source>
        <strain evidence="20">HPV-mSK_246</strain>
    </source>
</reference>
<keyword evidence="6 18" id="KW-0479">Metal-binding</keyword>
<dbReference type="GO" id="GO:0052170">
    <property type="term" value="P:symbiont-mediated suppression of host innate immune response"/>
    <property type="evidence" value="ECO:0007669"/>
    <property type="project" value="UniProtKB-KW"/>
</dbReference>
<evidence type="ECO:0000256" key="2">
    <source>
        <dbReference type="ARBA" id="ARBA00022518"/>
    </source>
</evidence>
<evidence type="ECO:0000256" key="19">
    <source>
        <dbReference type="PIRNR" id="PIRNR003407"/>
    </source>
</evidence>
<keyword evidence="9 18" id="KW-0862">Zinc</keyword>
<comment type="subunit">
    <text evidence="18">Homodimer. Homooligomer. Interacts with host RB1; this interaction induces dissociation of RB1-E2F1 complex thereby disrupting RB1 activity. Interacts with host EP300; this interaction represses EP300 transcriptional activity. Interacts with protein E2; this interaction inhibits E7 oncogenic activity. Interacts with host TMEM173/STING; this interaction impairs the ability of TMEM173/STING to sense cytosolic DNA and promote the production of type I interferon (IFN-alpha and IFN-beta).</text>
</comment>
<evidence type="ECO:0000256" key="5">
    <source>
        <dbReference type="ARBA" id="ARBA00022632"/>
    </source>
</evidence>
<dbReference type="GO" id="GO:0030430">
    <property type="term" value="C:host cell cytoplasm"/>
    <property type="evidence" value="ECO:0007669"/>
    <property type="project" value="UniProtKB-SubCell"/>
</dbReference>
<dbReference type="InterPro" id="IPR000148">
    <property type="entry name" value="Papilloma_E7"/>
</dbReference>
<keyword evidence="17 18" id="KW-1078">G1/S host cell cycle checkpoint dysregulation by virus</keyword>
<evidence type="ECO:0000256" key="14">
    <source>
        <dbReference type="ARBA" id="ARBA00023200"/>
    </source>
</evidence>
<evidence type="ECO:0000256" key="4">
    <source>
        <dbReference type="ARBA" id="ARBA00022581"/>
    </source>
</evidence>
<evidence type="ECO:0000256" key="7">
    <source>
        <dbReference type="ARBA" id="ARBA00022771"/>
    </source>
</evidence>
<sequence>MIGNAPDIKDIELELDSLILPHNLLSDESLSPDDVQEEEEQFGFRVDTSCHSCGTGVRLTVWATERAIRTLQLLLTQELSIVCPGCSRHQFHDGRSR</sequence>
<dbReference type="HAMAP" id="MF_04004">
    <property type="entry name" value="PPV_E7"/>
    <property type="match status" value="1"/>
</dbReference>
<keyword evidence="12 18" id="KW-0010">Activator</keyword>
<keyword evidence="4 18" id="KW-0945">Host-virus interaction</keyword>
<evidence type="ECO:0000256" key="8">
    <source>
        <dbReference type="ARBA" id="ARBA00022830"/>
    </source>
</evidence>
<keyword evidence="8 18" id="KW-1114">Inhibition of host interferon signaling pathway by virus</keyword>
<comment type="function">
    <text evidence="19">E7 protein has both transforming and trans-activating activities.</text>
</comment>
<gene>
    <name evidence="18" type="primary">E7</name>
</gene>
<dbReference type="Gene3D" id="3.30.160.330">
    <property type="match status" value="1"/>
</dbReference>
<evidence type="ECO:0000256" key="9">
    <source>
        <dbReference type="ARBA" id="ARBA00022833"/>
    </source>
</evidence>
<keyword evidence="5 18" id="KW-1090">Inhibition of host innate immune response by virus</keyword>
<evidence type="ECO:0000313" key="20">
    <source>
        <dbReference type="EMBL" id="AYA94742.1"/>
    </source>
</evidence>
<dbReference type="GO" id="GO:0003700">
    <property type="term" value="F:DNA-binding transcription factor activity"/>
    <property type="evidence" value="ECO:0007669"/>
    <property type="project" value="UniProtKB-UniRule"/>
</dbReference>
<keyword evidence="3 18" id="KW-1048">Host nucleus</keyword>
<keyword evidence="13 18" id="KW-0804">Transcription</keyword>
<dbReference type="GO" id="GO:0006351">
    <property type="term" value="P:DNA-templated transcription"/>
    <property type="evidence" value="ECO:0007669"/>
    <property type="project" value="UniProtKB-UniRule"/>
</dbReference>
<dbReference type="GO" id="GO:0039645">
    <property type="term" value="P:symbiont-mediated perturbation of host cell cycle G1/S transition checkpoint"/>
    <property type="evidence" value="ECO:0007669"/>
    <property type="project" value="UniProtKB-UniRule"/>
</dbReference>
<comment type="similarity">
    <text evidence="18 19">Belongs to the papillomaviridae E7 protein family.</text>
</comment>
<evidence type="ECO:0000256" key="13">
    <source>
        <dbReference type="ARBA" id="ARBA00023163"/>
    </source>
</evidence>
<evidence type="ECO:0000256" key="11">
    <source>
        <dbReference type="ARBA" id="ARBA00023125"/>
    </source>
</evidence>
<dbReference type="GO" id="GO:0039502">
    <property type="term" value="P:symbiont-mediated suppression of host type I interferon-mediated signaling pathway"/>
    <property type="evidence" value="ECO:0007669"/>
    <property type="project" value="UniProtKB-UniRule"/>
</dbReference>
<keyword evidence="1 18" id="KW-1121">Modulation of host cell cycle by virus</keyword>
<evidence type="ECO:0000256" key="17">
    <source>
        <dbReference type="ARBA" id="ARBA00023309"/>
    </source>
</evidence>
<dbReference type="EMBL" id="MH777385">
    <property type="protein sequence ID" value="AYA94742.1"/>
    <property type="molecule type" value="Genomic_DNA"/>
</dbReference>
<dbReference type="Pfam" id="PF00527">
    <property type="entry name" value="E7"/>
    <property type="match status" value="1"/>
</dbReference>
<dbReference type="GO" id="GO:0008270">
    <property type="term" value="F:zinc ion binding"/>
    <property type="evidence" value="ECO:0007669"/>
    <property type="project" value="UniProtKB-KW"/>
</dbReference>
<name>A0A385PS12_9PAPI</name>
<comment type="caution">
    <text evidence="18">Lacks conserved residue(s) required for the propagation of feature annotation.</text>
</comment>
<keyword evidence="7 18" id="KW-0863">Zinc-finger</keyword>
<feature type="zinc finger region" evidence="18">
    <location>
        <begin position="50"/>
        <end position="86"/>
    </location>
</feature>
<evidence type="ECO:0000256" key="3">
    <source>
        <dbReference type="ARBA" id="ARBA00022562"/>
    </source>
</evidence>
<comment type="PTM">
    <text evidence="18">Highly phosphorylated.</text>
</comment>
<dbReference type="PIRSF" id="PIRSF003407">
    <property type="entry name" value="Papvi_E7"/>
    <property type="match status" value="1"/>
</dbReference>
<evidence type="ECO:0000256" key="16">
    <source>
        <dbReference type="ARBA" id="ARBA00023280"/>
    </source>
</evidence>
<comment type="subcellular location">
    <subcellularLocation>
        <location evidence="18">Host cytoplasm</location>
    </subcellularLocation>
    <subcellularLocation>
        <location evidence="18">Host nucleus</location>
    </subcellularLocation>
    <text evidence="18">Predominantly found in the host nucleus.</text>
</comment>
<keyword evidence="10 18" id="KW-0805">Transcription regulation</keyword>
<accession>A0A385PS12</accession>
<keyword evidence="16 18" id="KW-0899">Viral immunoevasion</keyword>
<keyword evidence="15" id="KW-0922">Interferon antiviral system evasion</keyword>
<keyword evidence="11 18" id="KW-0238">DNA-binding</keyword>
<keyword evidence="2 18" id="KW-0244">Early protein</keyword>
<dbReference type="GO" id="GO:0019904">
    <property type="term" value="F:protein domain specific binding"/>
    <property type="evidence" value="ECO:0007669"/>
    <property type="project" value="UniProtKB-UniRule"/>
</dbReference>
<evidence type="ECO:0000256" key="1">
    <source>
        <dbReference type="ARBA" id="ARBA00022504"/>
    </source>
</evidence>
<dbReference type="SUPFAM" id="SSF161234">
    <property type="entry name" value="E7 C-terminal domain-like"/>
    <property type="match status" value="1"/>
</dbReference>
<evidence type="ECO:0000256" key="12">
    <source>
        <dbReference type="ARBA" id="ARBA00023159"/>
    </source>
</evidence>
<evidence type="ECO:0000256" key="6">
    <source>
        <dbReference type="ARBA" id="ARBA00022723"/>
    </source>
</evidence>
<comment type="function">
    <text evidence="18">Plays a role in viral genome replication by driving entry of quiescent cells into the cell cycle. Stimulation of progression from G1 to S phase allows the virus to efficiently use the cellular DNA replicating machinery to achieve viral genome replication. E7 protein has both transforming and trans-activating activities. Induces the disassembly of the E2F1 transcription factor from RB1, with subsequent transcriptional activation of E2F1-regulated S-phase genes. Interferes with host histone deacetylation mediated by HDAC1 and HDAC2, leading to transcription activation. Plays also a role in the inhibition of both antiviral and antiproliferative functions of host interferon alpha. Interaction with host TMEM173/STING impairs the ability of TMEM173/STING to sense cytosolic DNA and promote the production of type I interferon (IFN-alpha and IFN-beta).</text>
</comment>
<protein>
    <recommendedName>
        <fullName evidence="18 19">Protein E7</fullName>
    </recommendedName>
</protein>
<evidence type="ECO:0000256" key="10">
    <source>
        <dbReference type="ARBA" id="ARBA00023015"/>
    </source>
</evidence>
<dbReference type="GO" id="GO:0003677">
    <property type="term" value="F:DNA binding"/>
    <property type="evidence" value="ECO:0007669"/>
    <property type="project" value="UniProtKB-UniRule"/>
</dbReference>
<evidence type="ECO:0000256" key="18">
    <source>
        <dbReference type="HAMAP-Rule" id="MF_04004"/>
    </source>
</evidence>
<comment type="domain">
    <text evidence="18">The E7 terminal domain is an intrinsically disordered domain, whose flexibility and conformational transitions confer target adaptability to the oncoprotein. It allows adaptation to a variety of protein targets and exposes the PEST degradation sequence that regulates its turnover in the cell.</text>
</comment>
<feature type="short sequence motif" description="Nuclear export signal" evidence="18">
    <location>
        <begin position="68"/>
        <end position="76"/>
    </location>
</feature>